<evidence type="ECO:0000313" key="5">
    <source>
        <dbReference type="Proteomes" id="UP000321947"/>
    </source>
</evidence>
<evidence type="ECO:0000256" key="1">
    <source>
        <dbReference type="SAM" id="MobiDB-lite"/>
    </source>
</evidence>
<dbReference type="Proteomes" id="UP000321947">
    <property type="component" value="Unassembled WGS sequence"/>
</dbReference>
<dbReference type="InterPro" id="IPR000953">
    <property type="entry name" value="Chromo/chromo_shadow_dom"/>
</dbReference>
<dbReference type="AlphaFoldDB" id="A0A5D3CSX6"/>
<reference evidence="4 5" key="1">
    <citation type="submission" date="2019-08" db="EMBL/GenBank/DDBJ databases">
        <title>Draft genome sequences of two oriental melons (Cucumis melo L. var makuwa).</title>
        <authorList>
            <person name="Kwon S.-Y."/>
        </authorList>
    </citation>
    <scope>NUCLEOTIDE SEQUENCE [LARGE SCALE GENOMIC DNA]</scope>
    <source>
        <strain evidence="5">cv. Chang Bougi</strain>
        <tissue evidence="4">Leaf</tissue>
    </source>
</reference>
<evidence type="ECO:0000259" key="2">
    <source>
        <dbReference type="PROSITE" id="PS50013"/>
    </source>
</evidence>
<dbReference type="InterPro" id="IPR036397">
    <property type="entry name" value="RNaseH_sf"/>
</dbReference>
<dbReference type="PANTHER" id="PTHR45835:SF104">
    <property type="entry name" value="PROTEIN NYNRIN-LIKE"/>
    <property type="match status" value="1"/>
</dbReference>
<accession>A0A5D3CSX6</accession>
<feature type="domain" description="Integrase catalytic" evidence="3">
    <location>
        <begin position="159"/>
        <end position="272"/>
    </location>
</feature>
<dbReference type="PROSITE" id="PS50994">
    <property type="entry name" value="INTEGRASE"/>
    <property type="match status" value="1"/>
</dbReference>
<dbReference type="InterPro" id="IPR001584">
    <property type="entry name" value="Integrase_cat-core"/>
</dbReference>
<evidence type="ECO:0000313" key="4">
    <source>
        <dbReference type="EMBL" id="TYK14530.1"/>
    </source>
</evidence>
<feature type="domain" description="Chromo" evidence="2">
    <location>
        <begin position="386"/>
        <end position="431"/>
    </location>
</feature>
<evidence type="ECO:0000259" key="3">
    <source>
        <dbReference type="PROSITE" id="PS50994"/>
    </source>
</evidence>
<name>A0A5D3CSX6_CUCMM</name>
<dbReference type="Pfam" id="PF24626">
    <property type="entry name" value="SH3_Tf2-1"/>
    <property type="match status" value="1"/>
</dbReference>
<dbReference type="InterPro" id="IPR056924">
    <property type="entry name" value="SH3_Tf2-1"/>
</dbReference>
<dbReference type="SUPFAM" id="SSF54160">
    <property type="entry name" value="Chromo domain-like"/>
    <property type="match status" value="1"/>
</dbReference>
<dbReference type="SUPFAM" id="SSF53098">
    <property type="entry name" value="Ribonuclease H-like"/>
    <property type="match status" value="1"/>
</dbReference>
<sequence length="431" mass="49183">MVGGNDPGTMKQLQLSIKETPHYGVILGSEKAVQGKGVREGVEIQLDECTVKDGFLSLELGGVDIILGMQWVVLLGSNRSGSEEFASDIPTSRQKSEHRGGSKAIELKEVSTVELNEDEDMCAVGESLPAVLEYFANVFAWSEKLPSNRSIGNHRHLKKDINPINIWSDISMDFVEGLPKAHGFEVIFVVVDRLSKYGHFLSLKHPYTAKTVADVFIKEIVRLHGFPSSIVSDRDEVVYGRQPPPLVYYGERETSNSTLDEQLRERDVTLGVLKEDLRVAQENMKKYADKKRRDVQHQVGVMVFLKLKPYRQLLLRKKRNKKLSPKFSRPYKVIEKIDPVAYKLELPFGTSVHPVFHVSQRKKMIGEHVNVHSTTQYLTETHEWKVVPEEGLECQKHKSGNWEVLISWEGLLKHEATWERYEELQLSRFSH</sequence>
<proteinExistence type="predicted"/>
<dbReference type="EMBL" id="SSTD01009281">
    <property type="protein sequence ID" value="TYK14530.1"/>
    <property type="molecule type" value="Genomic_DNA"/>
</dbReference>
<protein>
    <submittedName>
        <fullName evidence="4">Transposon Ty3-I Gag-Pol polyprotein</fullName>
    </submittedName>
</protein>
<dbReference type="PROSITE" id="PS50013">
    <property type="entry name" value="CHROMO_2"/>
    <property type="match status" value="1"/>
</dbReference>
<comment type="caution">
    <text evidence="4">The sequence shown here is derived from an EMBL/GenBank/DDBJ whole genome shotgun (WGS) entry which is preliminary data.</text>
</comment>
<dbReference type="PANTHER" id="PTHR45835">
    <property type="entry name" value="YALI0A06105P"/>
    <property type="match status" value="1"/>
</dbReference>
<feature type="region of interest" description="Disordered" evidence="1">
    <location>
        <begin position="82"/>
        <end position="102"/>
    </location>
</feature>
<dbReference type="GO" id="GO:0015074">
    <property type="term" value="P:DNA integration"/>
    <property type="evidence" value="ECO:0007669"/>
    <property type="project" value="InterPro"/>
</dbReference>
<dbReference type="Gene3D" id="3.30.420.10">
    <property type="entry name" value="Ribonuclease H-like superfamily/Ribonuclease H"/>
    <property type="match status" value="1"/>
</dbReference>
<dbReference type="InterPro" id="IPR012337">
    <property type="entry name" value="RNaseH-like_sf"/>
</dbReference>
<gene>
    <name evidence="4" type="ORF">E5676_scaffold552G00090</name>
</gene>
<organism evidence="4 5">
    <name type="scientific">Cucumis melo var. makuwa</name>
    <name type="common">Oriental melon</name>
    <dbReference type="NCBI Taxonomy" id="1194695"/>
    <lineage>
        <taxon>Eukaryota</taxon>
        <taxon>Viridiplantae</taxon>
        <taxon>Streptophyta</taxon>
        <taxon>Embryophyta</taxon>
        <taxon>Tracheophyta</taxon>
        <taxon>Spermatophyta</taxon>
        <taxon>Magnoliopsida</taxon>
        <taxon>eudicotyledons</taxon>
        <taxon>Gunneridae</taxon>
        <taxon>Pentapetalae</taxon>
        <taxon>rosids</taxon>
        <taxon>fabids</taxon>
        <taxon>Cucurbitales</taxon>
        <taxon>Cucurbitaceae</taxon>
        <taxon>Benincaseae</taxon>
        <taxon>Cucumis</taxon>
    </lineage>
</organism>
<dbReference type="GO" id="GO:0003676">
    <property type="term" value="F:nucleic acid binding"/>
    <property type="evidence" value="ECO:0007669"/>
    <property type="project" value="InterPro"/>
</dbReference>
<dbReference type="InterPro" id="IPR016197">
    <property type="entry name" value="Chromo-like_dom_sf"/>
</dbReference>